<dbReference type="Proteomes" id="UP001212997">
    <property type="component" value="Unassembled WGS sequence"/>
</dbReference>
<dbReference type="Gene3D" id="3.80.10.10">
    <property type="entry name" value="Ribonuclease Inhibitor"/>
    <property type="match status" value="1"/>
</dbReference>
<dbReference type="InterPro" id="IPR032675">
    <property type="entry name" value="LRR_dom_sf"/>
</dbReference>
<comment type="caution">
    <text evidence="1">The sequence shown here is derived from an EMBL/GenBank/DDBJ whole genome shotgun (WGS) entry which is preliminary data.</text>
</comment>
<accession>A0AAD5V754</accession>
<evidence type="ECO:0000313" key="2">
    <source>
        <dbReference type="Proteomes" id="UP001212997"/>
    </source>
</evidence>
<keyword evidence="2" id="KW-1185">Reference proteome</keyword>
<protein>
    <recommendedName>
        <fullName evidence="3">F-box domain-containing protein</fullName>
    </recommendedName>
</protein>
<sequence>MAASAKLPMALVQDDNGLTASKRGDMSKTRMSKPRVSVLNLDVVSCIMEHSDRPSISHLMKICHQYYSIGGPKVLRFPVFLRRLHFVDSFHDFMFAPSTTDRFRFLKDLRILEADNSSFSIVDNRVYQSKILRILSHSKSLEKVVLSRVDNFPAFYYFADEIRQLTDFPMLREIECSNSRRLASWLKRLRAPVTNLSFSLDYGDRPVRLLAAISHFRDTLRTLTIGYRFSDATDAGLRFPHVDHLTIQMVYPSTPSSYSASTIFRLFPNLKKLHFPGYSLPLNDVNLDIFQRHIQRYHHEHMVEADRDSVVDKTLEEASDCVQALYRGAYICRIKRLFLYSVDDISTQWLLPLLTHIRPSVLVLEFRPCDSASIIEMISSILREASTCNTLQYISLVFSFEGTENGVQVARSIMERLPETLQLAAITRVDISYIFATYTGPRSADLLENAVGWEEAVIKIILAVPSILSVEFKSQRARSFRVHKDLVYRARQKFQDEPSIISYIRSKVSMRRRAL</sequence>
<dbReference type="EMBL" id="JANAWD010000073">
    <property type="protein sequence ID" value="KAJ3488141.1"/>
    <property type="molecule type" value="Genomic_DNA"/>
</dbReference>
<organism evidence="1 2">
    <name type="scientific">Meripilus lineatus</name>
    <dbReference type="NCBI Taxonomy" id="2056292"/>
    <lineage>
        <taxon>Eukaryota</taxon>
        <taxon>Fungi</taxon>
        <taxon>Dikarya</taxon>
        <taxon>Basidiomycota</taxon>
        <taxon>Agaricomycotina</taxon>
        <taxon>Agaricomycetes</taxon>
        <taxon>Polyporales</taxon>
        <taxon>Meripilaceae</taxon>
        <taxon>Meripilus</taxon>
    </lineage>
</organism>
<dbReference type="AlphaFoldDB" id="A0AAD5V754"/>
<proteinExistence type="predicted"/>
<dbReference type="SUPFAM" id="SSF52047">
    <property type="entry name" value="RNI-like"/>
    <property type="match status" value="1"/>
</dbReference>
<name>A0AAD5V754_9APHY</name>
<evidence type="ECO:0008006" key="3">
    <source>
        <dbReference type="Google" id="ProtNLM"/>
    </source>
</evidence>
<gene>
    <name evidence="1" type="ORF">NLI96_g3045</name>
</gene>
<evidence type="ECO:0000313" key="1">
    <source>
        <dbReference type="EMBL" id="KAJ3488141.1"/>
    </source>
</evidence>
<reference evidence="1" key="1">
    <citation type="submission" date="2022-07" db="EMBL/GenBank/DDBJ databases">
        <title>Genome Sequence of Physisporinus lineatus.</title>
        <authorList>
            <person name="Buettner E."/>
        </authorList>
    </citation>
    <scope>NUCLEOTIDE SEQUENCE</scope>
    <source>
        <strain evidence="1">VT162</strain>
    </source>
</reference>